<organism evidence="1 2">
    <name type="scientific">Campylobacter rectus RM3267</name>
    <dbReference type="NCBI Taxonomy" id="553218"/>
    <lineage>
        <taxon>Bacteria</taxon>
        <taxon>Pseudomonadati</taxon>
        <taxon>Campylobacterota</taxon>
        <taxon>Epsilonproteobacteria</taxon>
        <taxon>Campylobacterales</taxon>
        <taxon>Campylobacteraceae</taxon>
        <taxon>Campylobacter</taxon>
    </lineage>
</organism>
<dbReference type="AlphaFoldDB" id="B9CZD7"/>
<sequence>MAAFGMDAADKFRLVSVEARLVLKGAVTRLKKTVQKPQAFILRLCRDLA</sequence>
<dbReference type="EMBL" id="ACFU01000003">
    <property type="protein sequence ID" value="EEF14921.1"/>
    <property type="molecule type" value="Genomic_DNA"/>
</dbReference>
<proteinExistence type="predicted"/>
<gene>
    <name evidence="1" type="ORF">CAMRE0001_1729</name>
</gene>
<evidence type="ECO:0000313" key="1">
    <source>
        <dbReference type="EMBL" id="EEF14921.1"/>
    </source>
</evidence>
<comment type="caution">
    <text evidence="1">The sequence shown here is derived from an EMBL/GenBank/DDBJ whole genome shotgun (WGS) entry which is preliminary data.</text>
</comment>
<accession>B9CZD7</accession>
<name>B9CZD7_CAMRE</name>
<keyword evidence="2" id="KW-1185">Reference proteome</keyword>
<dbReference type="Proteomes" id="UP000003082">
    <property type="component" value="Unassembled WGS sequence"/>
</dbReference>
<protein>
    <submittedName>
        <fullName evidence="1">Uncharacterized protein</fullName>
    </submittedName>
</protein>
<evidence type="ECO:0000313" key="2">
    <source>
        <dbReference type="Proteomes" id="UP000003082"/>
    </source>
</evidence>
<reference evidence="1 2" key="1">
    <citation type="submission" date="2008-08" db="EMBL/GenBank/DDBJ databases">
        <authorList>
            <person name="Madupu R."/>
            <person name="Durkin A.S."/>
            <person name="Torralba M."/>
            <person name="Methe B."/>
            <person name="Sutton G.G."/>
            <person name="Strausberg R.L."/>
            <person name="Nelson K.E."/>
        </authorList>
    </citation>
    <scope>NUCLEOTIDE SEQUENCE [LARGE SCALE GENOMIC DNA]</scope>
    <source>
        <strain evidence="1 2">RM3267</strain>
    </source>
</reference>